<dbReference type="Gene3D" id="2.30.30.30">
    <property type="match status" value="1"/>
</dbReference>
<dbReference type="InterPro" id="IPR022669">
    <property type="entry name" value="Ribosomal_uL2_C"/>
</dbReference>
<evidence type="ECO:0000259" key="9">
    <source>
        <dbReference type="PROSITE" id="PS50076"/>
    </source>
</evidence>
<dbReference type="InterPro" id="IPR001623">
    <property type="entry name" value="DnaJ_domain"/>
</dbReference>
<dbReference type="FunFam" id="4.10.950.10:FF:000001">
    <property type="entry name" value="50S ribosomal protein L2"/>
    <property type="match status" value="1"/>
</dbReference>
<dbReference type="Pfam" id="PF00181">
    <property type="entry name" value="Ribosomal_L2_N"/>
    <property type="match status" value="1"/>
</dbReference>
<dbReference type="Gene3D" id="1.10.287.110">
    <property type="entry name" value="DnaJ domain"/>
    <property type="match status" value="1"/>
</dbReference>
<feature type="compositionally biased region" description="Basic residues" evidence="8">
    <location>
        <begin position="836"/>
        <end position="846"/>
    </location>
</feature>
<evidence type="ECO:0000256" key="6">
    <source>
        <dbReference type="ARBA" id="ARBA00037226"/>
    </source>
</evidence>
<dbReference type="PROSITE" id="PS50076">
    <property type="entry name" value="DNAJ_2"/>
    <property type="match status" value="1"/>
</dbReference>
<feature type="region of interest" description="Disordered" evidence="8">
    <location>
        <begin position="655"/>
        <end position="705"/>
    </location>
</feature>
<dbReference type="FunFam" id="2.30.30.30:FF:000001">
    <property type="entry name" value="50S ribosomal protein L2"/>
    <property type="match status" value="1"/>
</dbReference>
<dbReference type="SUPFAM" id="SSF50249">
    <property type="entry name" value="Nucleic acid-binding proteins"/>
    <property type="match status" value="1"/>
</dbReference>
<dbReference type="AlphaFoldDB" id="M9M1N9"/>
<comment type="function">
    <text evidence="6">Component of the mitochondrial ribosome (mitoribosome), a dedicated translation machinery responsible for the synthesis of mitochondrial genome-encoded proteins, including at least some of the essential transmembrane subunits of the mitochondrial respiratory chain. The mitoribosomes are attached to the mitochondrial inner membrane and translation products are cotranslationally integrated into the membrane.</text>
</comment>
<feature type="compositionally biased region" description="Basic and acidic residues" evidence="8">
    <location>
        <begin position="287"/>
        <end position="305"/>
    </location>
</feature>
<dbReference type="PROSITE" id="PS00636">
    <property type="entry name" value="DNAJ_1"/>
    <property type="match status" value="1"/>
</dbReference>
<feature type="region of interest" description="Disordered" evidence="8">
    <location>
        <begin position="231"/>
        <end position="258"/>
    </location>
</feature>
<dbReference type="InterPro" id="IPR012340">
    <property type="entry name" value="NA-bd_OB-fold"/>
</dbReference>
<dbReference type="PANTHER" id="PTHR44144">
    <property type="entry name" value="DNAJ HOMOLOG SUBFAMILY C MEMBER 9"/>
    <property type="match status" value="1"/>
</dbReference>
<dbReference type="GO" id="GO:0003735">
    <property type="term" value="F:structural constituent of ribosome"/>
    <property type="evidence" value="ECO:0007669"/>
    <property type="project" value="InterPro"/>
</dbReference>
<keyword evidence="5" id="KW-0687">Ribonucleoprotein</keyword>
<dbReference type="SUPFAM" id="SSF50104">
    <property type="entry name" value="Translation proteins SH3-like domain"/>
    <property type="match status" value="1"/>
</dbReference>
<protein>
    <recommendedName>
        <fullName evidence="7">Large ribosomal subunit protein uL2m</fullName>
    </recommendedName>
</protein>
<dbReference type="PRINTS" id="PR00625">
    <property type="entry name" value="JDOMAIN"/>
</dbReference>
<evidence type="ECO:0000256" key="8">
    <source>
        <dbReference type="SAM" id="MobiDB-lite"/>
    </source>
</evidence>
<dbReference type="CDD" id="cd06257">
    <property type="entry name" value="DnaJ"/>
    <property type="match status" value="1"/>
</dbReference>
<feature type="region of interest" description="Disordered" evidence="8">
    <location>
        <begin position="287"/>
        <end position="368"/>
    </location>
</feature>
<evidence type="ECO:0000256" key="5">
    <source>
        <dbReference type="ARBA" id="ARBA00023274"/>
    </source>
</evidence>
<comment type="similarity">
    <text evidence="2">Belongs to the universal ribosomal protein uL2 family.</text>
</comment>
<dbReference type="Pfam" id="PF23302">
    <property type="entry name" value="HTH_DNAJC9"/>
    <property type="match status" value="1"/>
</dbReference>
<feature type="compositionally biased region" description="Low complexity" evidence="8">
    <location>
        <begin position="326"/>
        <end position="339"/>
    </location>
</feature>
<dbReference type="Proteomes" id="UP000011976">
    <property type="component" value="Unassembled WGS sequence"/>
</dbReference>
<dbReference type="GO" id="GO:0003723">
    <property type="term" value="F:RNA binding"/>
    <property type="evidence" value="ECO:0007669"/>
    <property type="project" value="InterPro"/>
</dbReference>
<dbReference type="Gene3D" id="2.40.50.140">
    <property type="entry name" value="Nucleic acid-binding proteins"/>
    <property type="match status" value="1"/>
</dbReference>
<dbReference type="GO" id="GO:0016740">
    <property type="term" value="F:transferase activity"/>
    <property type="evidence" value="ECO:0007669"/>
    <property type="project" value="InterPro"/>
</dbReference>
<evidence type="ECO:0000256" key="4">
    <source>
        <dbReference type="ARBA" id="ARBA00023128"/>
    </source>
</evidence>
<organism evidence="10 11">
    <name type="scientific">Pseudozyma antarctica (strain T-34)</name>
    <name type="common">Yeast</name>
    <name type="synonym">Candida antarctica</name>
    <dbReference type="NCBI Taxonomy" id="1151754"/>
    <lineage>
        <taxon>Eukaryota</taxon>
        <taxon>Fungi</taxon>
        <taxon>Dikarya</taxon>
        <taxon>Basidiomycota</taxon>
        <taxon>Ustilaginomycotina</taxon>
        <taxon>Ustilaginomycetes</taxon>
        <taxon>Ustilaginales</taxon>
        <taxon>Ustilaginaceae</taxon>
        <taxon>Moesziomyces</taxon>
    </lineage>
</organism>
<dbReference type="SMART" id="SM00271">
    <property type="entry name" value="DnaJ"/>
    <property type="match status" value="1"/>
</dbReference>
<dbReference type="GO" id="GO:0015934">
    <property type="term" value="C:large ribosomal subunit"/>
    <property type="evidence" value="ECO:0007669"/>
    <property type="project" value="InterPro"/>
</dbReference>
<dbReference type="GO" id="GO:0005634">
    <property type="term" value="C:nucleus"/>
    <property type="evidence" value="ECO:0007669"/>
    <property type="project" value="TreeGrafter"/>
</dbReference>
<dbReference type="Gene3D" id="4.10.950.10">
    <property type="entry name" value="Ribosomal protein L2, domain 3"/>
    <property type="match status" value="1"/>
</dbReference>
<evidence type="ECO:0000313" key="10">
    <source>
        <dbReference type="EMBL" id="GAC77564.1"/>
    </source>
</evidence>
<keyword evidence="4" id="KW-0496">Mitochondrion</keyword>
<feature type="compositionally biased region" description="Acidic residues" evidence="8">
    <location>
        <begin position="350"/>
        <end position="359"/>
    </location>
</feature>
<accession>M9M1N9</accession>
<keyword evidence="3 10" id="KW-0689">Ribosomal protein</keyword>
<dbReference type="SMART" id="SM01382">
    <property type="entry name" value="Ribosomal_L2_C"/>
    <property type="match status" value="1"/>
</dbReference>
<dbReference type="InterPro" id="IPR008991">
    <property type="entry name" value="Translation_prot_SH3-like_sf"/>
</dbReference>
<dbReference type="InterPro" id="IPR005880">
    <property type="entry name" value="Ribosomal_uL2_bac/org-type"/>
</dbReference>
<feature type="compositionally biased region" description="Polar residues" evidence="8">
    <location>
        <begin position="655"/>
        <end position="666"/>
    </location>
</feature>
<evidence type="ECO:0000256" key="3">
    <source>
        <dbReference type="ARBA" id="ARBA00022980"/>
    </source>
</evidence>
<sequence>MDEQDPGLHFFPDGNVDLYGTLGVDKDATQDQIKKAYKKLALKFHPDKVLSSASSGGAEDAIQQFQKIGFAYAVLSDEVRRRKFDNTGSTAELMFGEGDADFDWNDYFKQLWTGEVSRQTLDDFKRKYQNSSDEKDDILEAYNDTNGDLAGIFDHVPCCEFVADEARFIALIDDAIAAGELKATPAWKRSKSADGRKALRAKAQGEAAEAEKLAKELGVWDDLFGDGKAKAKSTKAAGKDAKTKAARGKAKSSNDEEDDLGGLAALIQRKNQHRASKFDDMIAKLEAKAGVKEKRPTDEEFDRIQAEMLARKNGGAANKENKKRTAASSASTAAAAGTASKKKAKNGSDQDNEVPDPEPEFVRSSPRMKITYGCGKPGWKAARDAPFEAITSSQPSPFTPSTPQRNNTTSMVGAAFGRVTLQAVARATTASSSSLGFTPSSSSRITAALQASARSSSLGQRYLHAVSSTTQVATTPPVAVKITTTTAQRTRKERRTAMKEQRKAAKRKVAESSVSARLGVSTTTTSPFVRKDRQFKTFKPITRSIRWLRQPLNEHLHSGKPERSLTIAKRSTAGRNHHGHVTVRGRGGGHKRRIRLVDFYRWESGEQEVLRIEYDPGRSAHIALIEHKQTKRKSYILAPDGLRAGDTVQSYRLSGANEATSRATNITDEEVSADGTPLSTDALSTDPAAPQTAVEPSAASTESGAGASSSLDLGIFRTQAIRPGNFLPLHLIPIGTTIHSITMNPQGPAKMVRSAGTFGQLVAFSARSGAGESHAQVRLQSGEVRLIPSRCCAAIGTVSNKDHQHRRLGKAGRSRWLGRRPKVRGVAMNACDHPHGGGRGKSKSNMHPRSIYGHLTKGARTRKPGTRSGNQMVVRERPRRNGKRLGKP</sequence>
<dbReference type="SUPFAM" id="SSF46565">
    <property type="entry name" value="Chaperone J-domain"/>
    <property type="match status" value="1"/>
</dbReference>
<feature type="domain" description="J" evidence="9">
    <location>
        <begin position="17"/>
        <end position="88"/>
    </location>
</feature>
<dbReference type="InterPro" id="IPR014726">
    <property type="entry name" value="Ribosomal_uL2_dom3"/>
</dbReference>
<dbReference type="GO" id="GO:0005739">
    <property type="term" value="C:mitochondrion"/>
    <property type="evidence" value="ECO:0007669"/>
    <property type="project" value="UniProtKB-SubCell"/>
</dbReference>
<comment type="subcellular location">
    <subcellularLocation>
        <location evidence="1">Mitochondrion</location>
    </subcellularLocation>
</comment>
<dbReference type="FunFam" id="1.10.287.110:FF:000159">
    <property type="entry name" value="Related to DnaJ protein"/>
    <property type="match status" value="1"/>
</dbReference>
<dbReference type="Pfam" id="PF00226">
    <property type="entry name" value="DnaJ"/>
    <property type="match status" value="1"/>
</dbReference>
<reference evidence="11" key="1">
    <citation type="journal article" date="2013" name="Genome Announc.">
        <title>Genome sequence of the basidiomycetous yeast Pseudozyma antarctica T-34, a producer of the glycolipid biosurfactants mannosylerythritol lipids.</title>
        <authorList>
            <person name="Morita T."/>
            <person name="Koike H."/>
            <person name="Koyama Y."/>
            <person name="Hagiwara H."/>
            <person name="Ito E."/>
            <person name="Fukuoka T."/>
            <person name="Imura T."/>
            <person name="Machida M."/>
            <person name="Kitamoto D."/>
        </authorList>
    </citation>
    <scope>NUCLEOTIDE SEQUENCE [LARGE SCALE GENOMIC DNA]</scope>
    <source>
        <strain evidence="11">T-34</strain>
    </source>
</reference>
<dbReference type="OrthoDB" id="268576at2759"/>
<evidence type="ECO:0000256" key="2">
    <source>
        <dbReference type="ARBA" id="ARBA00005636"/>
    </source>
</evidence>
<dbReference type="STRING" id="1151754.M9M1N9"/>
<dbReference type="PANTHER" id="PTHR44144:SF1">
    <property type="entry name" value="DNAJ HOMOLOG SUBFAMILY C MEMBER 9"/>
    <property type="match status" value="1"/>
</dbReference>
<proteinExistence type="inferred from homology"/>
<dbReference type="PROSITE" id="PS00467">
    <property type="entry name" value="RIBOSOMAL_L2"/>
    <property type="match status" value="1"/>
</dbReference>
<evidence type="ECO:0000313" key="11">
    <source>
        <dbReference type="Proteomes" id="UP000011976"/>
    </source>
</evidence>
<feature type="compositionally biased region" description="Basic residues" evidence="8">
    <location>
        <begin position="877"/>
        <end position="888"/>
    </location>
</feature>
<dbReference type="InterPro" id="IPR022666">
    <property type="entry name" value="Ribosomal_uL2_RNA-bd_dom"/>
</dbReference>
<dbReference type="EMBL" id="DF196793">
    <property type="protein sequence ID" value="GAC77564.1"/>
    <property type="molecule type" value="Genomic_DNA"/>
</dbReference>
<name>M9M1N9_PSEA3</name>
<evidence type="ECO:0000256" key="1">
    <source>
        <dbReference type="ARBA" id="ARBA00004173"/>
    </source>
</evidence>
<dbReference type="FunFam" id="2.40.50.140:FF:000128">
    <property type="entry name" value="50S ribosomal protein L2"/>
    <property type="match status" value="1"/>
</dbReference>
<feature type="region of interest" description="Disordered" evidence="8">
    <location>
        <begin position="828"/>
        <end position="888"/>
    </location>
</feature>
<dbReference type="GO" id="GO:0006412">
    <property type="term" value="P:translation"/>
    <property type="evidence" value="ECO:0007669"/>
    <property type="project" value="InterPro"/>
</dbReference>
<dbReference type="NCBIfam" id="TIGR01171">
    <property type="entry name" value="rplB_bact"/>
    <property type="match status" value="1"/>
</dbReference>
<evidence type="ECO:0000256" key="7">
    <source>
        <dbReference type="ARBA" id="ARBA00069872"/>
    </source>
</evidence>
<dbReference type="InterPro" id="IPR018253">
    <property type="entry name" value="DnaJ_domain_CS"/>
</dbReference>
<gene>
    <name evidence="10" type="ORF">PANT_27c00013</name>
</gene>
<dbReference type="InterPro" id="IPR014722">
    <property type="entry name" value="Rib_uL2_dom2"/>
</dbReference>
<dbReference type="InterPro" id="IPR056453">
    <property type="entry name" value="HTH_DNAJC9"/>
</dbReference>
<dbReference type="GO" id="GO:0031072">
    <property type="term" value="F:heat shock protein binding"/>
    <property type="evidence" value="ECO:0007669"/>
    <property type="project" value="TreeGrafter"/>
</dbReference>
<dbReference type="InterPro" id="IPR052594">
    <property type="entry name" value="J_domain-containing_protein"/>
</dbReference>
<dbReference type="InterPro" id="IPR036869">
    <property type="entry name" value="J_dom_sf"/>
</dbReference>
<dbReference type="SMART" id="SM01383">
    <property type="entry name" value="Ribosomal_L2"/>
    <property type="match status" value="1"/>
</dbReference>
<dbReference type="InterPro" id="IPR022671">
    <property type="entry name" value="Ribosomal_uL2_CS"/>
</dbReference>
<dbReference type="Pfam" id="PF03947">
    <property type="entry name" value="Ribosomal_L2_C"/>
    <property type="match status" value="1"/>
</dbReference>